<dbReference type="InterPro" id="IPR007230">
    <property type="entry name" value="Nup98_auto-Pept-S59_dom"/>
</dbReference>
<dbReference type="Proteomes" id="UP000286134">
    <property type="component" value="Unassembled WGS sequence"/>
</dbReference>
<evidence type="ECO:0000256" key="5">
    <source>
        <dbReference type="ARBA" id="ARBA00022813"/>
    </source>
</evidence>
<dbReference type="InterPro" id="IPR021967">
    <property type="entry name" value="Nup98_C"/>
</dbReference>
<feature type="region of interest" description="Disordered" evidence="11">
    <location>
        <begin position="1199"/>
        <end position="1220"/>
    </location>
</feature>
<evidence type="ECO:0000256" key="1">
    <source>
        <dbReference type="ARBA" id="ARBA00004567"/>
    </source>
</evidence>
<dbReference type="GO" id="GO:0000973">
    <property type="term" value="P:post-transcriptional tethering of RNA polymerase II gene DNA at nuclear periphery"/>
    <property type="evidence" value="ECO:0007669"/>
    <property type="project" value="TreeGrafter"/>
</dbReference>
<dbReference type="EMBL" id="MCFK01009060">
    <property type="protein sequence ID" value="RKF55321.1"/>
    <property type="molecule type" value="Genomic_DNA"/>
</dbReference>
<evidence type="ECO:0000256" key="10">
    <source>
        <dbReference type="ARBA" id="ARBA00023242"/>
    </source>
</evidence>
<dbReference type="GO" id="GO:0006606">
    <property type="term" value="P:protein import into nucleus"/>
    <property type="evidence" value="ECO:0007669"/>
    <property type="project" value="TreeGrafter"/>
</dbReference>
<dbReference type="Gene3D" id="1.10.10.2360">
    <property type="match status" value="1"/>
</dbReference>
<feature type="compositionally biased region" description="Low complexity" evidence="11">
    <location>
        <begin position="536"/>
        <end position="561"/>
    </location>
</feature>
<dbReference type="InterPro" id="IPR025574">
    <property type="entry name" value="Nucleoporin_FG_rpt"/>
</dbReference>
<dbReference type="PROSITE" id="PS51434">
    <property type="entry name" value="NUP_C"/>
    <property type="match status" value="1"/>
</dbReference>
<reference evidence="13 14" key="1">
    <citation type="journal article" date="2018" name="BMC Genomics">
        <title>Comparative genome analyses reveal sequence features reflecting distinct modes of host-adaptation between dicot and monocot powdery mildew.</title>
        <authorList>
            <person name="Wu Y."/>
            <person name="Ma X."/>
            <person name="Pan Z."/>
            <person name="Kale S.D."/>
            <person name="Song Y."/>
            <person name="King H."/>
            <person name="Zhang Q."/>
            <person name="Presley C."/>
            <person name="Deng X."/>
            <person name="Wei C.I."/>
            <person name="Xiao S."/>
        </authorList>
    </citation>
    <scope>NUCLEOTIDE SEQUENCE [LARGE SCALE GENOMIC DNA]</scope>
    <source>
        <strain evidence="13">UMSG2</strain>
    </source>
</reference>
<feature type="region of interest" description="Disordered" evidence="11">
    <location>
        <begin position="1"/>
        <end position="28"/>
    </location>
</feature>
<evidence type="ECO:0000313" key="13">
    <source>
        <dbReference type="EMBL" id="RKF55321.1"/>
    </source>
</evidence>
<evidence type="ECO:0000256" key="3">
    <source>
        <dbReference type="ARBA" id="ARBA00022448"/>
    </source>
</evidence>
<evidence type="ECO:0000256" key="6">
    <source>
        <dbReference type="ARBA" id="ARBA00022816"/>
    </source>
</evidence>
<name>A0A420HD08_9PEZI</name>
<keyword evidence="7" id="KW-0653">Protein transport</keyword>
<keyword evidence="6" id="KW-0509">mRNA transport</keyword>
<gene>
    <name evidence="13" type="ORF">OnM2_090013</name>
</gene>
<dbReference type="GO" id="GO:0008139">
    <property type="term" value="F:nuclear localization sequence binding"/>
    <property type="evidence" value="ECO:0007669"/>
    <property type="project" value="TreeGrafter"/>
</dbReference>
<protein>
    <submittedName>
        <fullName evidence="13">Nucleoporin NUP145</fullName>
    </submittedName>
</protein>
<comment type="similarity">
    <text evidence="2">Belongs to the nucleoporin GLFG family.</text>
</comment>
<dbReference type="STRING" id="212602.A0A420HD08"/>
<feature type="region of interest" description="Disordered" evidence="11">
    <location>
        <begin position="794"/>
        <end position="816"/>
    </location>
</feature>
<evidence type="ECO:0000256" key="7">
    <source>
        <dbReference type="ARBA" id="ARBA00022927"/>
    </source>
</evidence>
<feature type="domain" description="Peptidase S59" evidence="12">
    <location>
        <begin position="846"/>
        <end position="988"/>
    </location>
</feature>
<keyword evidence="4" id="KW-0677">Repeat</keyword>
<comment type="subcellular location">
    <subcellularLocation>
        <location evidence="1">Nucleus</location>
        <location evidence="1">Nuclear pore complex</location>
    </subcellularLocation>
</comment>
<feature type="compositionally biased region" description="Low complexity" evidence="11">
    <location>
        <begin position="485"/>
        <end position="507"/>
    </location>
</feature>
<feature type="compositionally biased region" description="Gly residues" evidence="11">
    <location>
        <begin position="1"/>
        <end position="11"/>
    </location>
</feature>
<feature type="compositionally biased region" description="Polar residues" evidence="11">
    <location>
        <begin position="456"/>
        <end position="476"/>
    </location>
</feature>
<comment type="caution">
    <text evidence="13">The sequence shown here is derived from an EMBL/GenBank/DDBJ whole genome shotgun (WGS) entry which is preliminary data.</text>
</comment>
<dbReference type="PANTHER" id="PTHR23198">
    <property type="entry name" value="NUCLEOPORIN"/>
    <property type="match status" value="1"/>
</dbReference>
<keyword evidence="9" id="KW-0906">Nuclear pore complex</keyword>
<evidence type="ECO:0000256" key="8">
    <source>
        <dbReference type="ARBA" id="ARBA00023010"/>
    </source>
</evidence>
<dbReference type="Gene3D" id="3.30.1610.10">
    <property type="entry name" value="Peptidase S59, nucleoporin"/>
    <property type="match status" value="1"/>
</dbReference>
<dbReference type="InterPro" id="IPR036903">
    <property type="entry name" value="Nup98_auto-Pept-S59_dom_sf"/>
</dbReference>
<accession>A0A420HD08</accession>
<feature type="compositionally biased region" description="Polar residues" evidence="11">
    <location>
        <begin position="1199"/>
        <end position="1211"/>
    </location>
</feature>
<sequence length="1924" mass="206997">MSGFGAFGGFGQNNSNNQPAGSTGFGAFGTGTSTNTGFGTPATGFGSTGFGNTSTFGSATTNAFGAAKPSAFGTPAAPAGGLFGNNSSTTGSNFGSGTFGSAATTTPAFGSNTTGTGLFGVATSTPFGGSAATTTTSAFGAPATTAITQAGITECQGTGSVAFQAYVEKEPNSSTNQQNSFQNIAFQTPYQKFSMEELRLADYNQGRRFGNASNQPGAFGQTNFSGFGTNNTAFGSTTNTTGGNMFGSVATNSPFGTNTQSNSGFGTNASTNSTGLFGAKPATGGIFGSTQPSGGLFGNSSNTGFGTTNSNLFNSSNTGGSLFGQNAATAKPAFSFANPTNTTSTNTFGTSSTPGLFGSTGTFGSNNQQQPASTGFGTQPATTNAFGGFGTNNSQSGTTSLFGNAQAKPAGGLFGAPASNTNSTSLFGSAQTAPSTNLFGASNTTQNSGGLFGSKPATSGTDNIFGSANNNQANTDGSIFGGFGNQNQQQSSGLFGGLNNNNNSFQQKPSIFGTSQVGGGNNAFGNSGTQQQNSPFGGFNNQSQQQQNNNSIFGNSNSPFSTQNQQVPQSLTASIGDNTAYGLQSLFSDIAANQVSNPGPIATPLSGNRNSGGPKTAALPLYKLNSGSASRFSTPQRRGFGFSYSAYGSPASTTSTASTPGAFSNALLGTGSFNRTLSKSMSTSSLRRSFNTEDSILAPGAFSASPRNRSLGGTGNVKKLTISKNIKSDLFNPLATQSQAAAHTNSSGILKKRVSFDANINTNANFNSNGISSPMKQHNVAAPSSTELGYMRPHSSGNNSNTIFSSSNLDSEPVPNSNNQLAIVREEEALDPGDATALELMKDKNPGDYWMSPSKADLENMNRVQRQRVSNLIVGRYGVGSVQFDVPVDLTSINLDDIMDGIVKIEVRQVTVYPDNHKKPQMGKGLNVPSTITLENSWPRKKDRKTPLTDQSGIRLQKHIEKLKKVEDTEFVDYDKATGTWTFRVPHFTTYGFPEEDEEDDAEDTVSPNDNLLTRISNNFNSSFTSTSQLSRSEYDPEDTFEFRKTKKILPGTFDSQDVYEDLEDGDELIEQESFADDQSMCSQSDITTEELTDPDDVMDDGESVSIMDQAIVGSFIENENSMDLIDPESPNFHLKSMNETTGALIKSQPEGFTSYGSPLRQRFLPCDDWISTLQATVSPRKKDRALLKSLIQSQDELEQYSTEQQASPTPAKSKLDSDRRGFSTSIDLMNSLFGQTSSPVKSSKVFKKGGESEVCNSPIHSCIDDIKQFTKHCWQRAKRSEICDIDNLQTADKESLFHNSMKPRWGPDGTLIYAAPLLGKGSQIKNDLLVGLKRQIVSEHRDVRFAKFSNEASTDLLKKHKEITIIDDKNDIPQAVLSENLSFTDFLDDNVPKYEKLVWQLASILWDPIDVPKELCEMPHIESRIRKSNLSKFWEKIVDDASSRQVALARSCEEKAIACLSGHKIDDACSNLVTAGNMRLSTLIALIGSKDSIKSDMQAQLDAWRKSQMLSEMTQSIRALYELMAGNVCVCDEVKGPPEDRVESFSISKRFGLNWRQAFGLRLWYAIAVDEPIETAVECFANDLSTSKEESWPSPWYIEQKAPELWQDPYANERQDLLWGILKLSTFEDSDLEDVLRPENSQLSPMDIRLSWQLSQAILSLGSIKFTSDDDIKSDQTTLSFASQLINEDNWLDATFVLLHLSSPIARLMAIKDNLGRNAGHIGTVDCTNFKTLTQGFKIPAAWIWEAKALYKRSVEKDPRGEVECLIRAGSFNEAHQTFSRMVAPKAIVELDYKSISILLKDFEGKDKIIGDWPYGGGLYTDFLTLVESQEMSTYPEDDLVLERLLCGLPCLAEESRHPNFIESVAVKSMSDVVAKTVLSMAKNGMKTALAKILNLPLTEDKYLKYSMELSSVYFRDTMANLA</sequence>
<dbReference type="InterPro" id="IPR037665">
    <property type="entry name" value="Nucleoporin_S59-like"/>
</dbReference>
<dbReference type="FunFam" id="3.30.1610.10:FF:000003">
    <property type="entry name" value="Nucleoporin SONB, putative"/>
    <property type="match status" value="1"/>
</dbReference>
<dbReference type="Gene3D" id="1.25.40.690">
    <property type="match status" value="1"/>
</dbReference>
<dbReference type="SUPFAM" id="SSF82215">
    <property type="entry name" value="C-terminal autoproteolytic domain of nucleoporin nup98"/>
    <property type="match status" value="1"/>
</dbReference>
<organism evidence="13 14">
    <name type="scientific">Erysiphe neolycopersici</name>
    <dbReference type="NCBI Taxonomy" id="212602"/>
    <lineage>
        <taxon>Eukaryota</taxon>
        <taxon>Fungi</taxon>
        <taxon>Dikarya</taxon>
        <taxon>Ascomycota</taxon>
        <taxon>Pezizomycotina</taxon>
        <taxon>Leotiomycetes</taxon>
        <taxon>Erysiphales</taxon>
        <taxon>Erysiphaceae</taxon>
        <taxon>Erysiphe</taxon>
    </lineage>
</organism>
<feature type="region of interest" description="Disordered" evidence="11">
    <location>
        <begin position="449"/>
        <end position="568"/>
    </location>
</feature>
<dbReference type="GO" id="GO:0006405">
    <property type="term" value="P:RNA export from nucleus"/>
    <property type="evidence" value="ECO:0007669"/>
    <property type="project" value="TreeGrafter"/>
</dbReference>
<dbReference type="GO" id="GO:0051028">
    <property type="term" value="P:mRNA transport"/>
    <property type="evidence" value="ECO:0007669"/>
    <property type="project" value="UniProtKB-KW"/>
</dbReference>
<feature type="compositionally biased region" description="Polar residues" evidence="11">
    <location>
        <begin position="795"/>
        <end position="816"/>
    </location>
</feature>
<feature type="compositionally biased region" description="Polar residues" evidence="11">
    <location>
        <begin position="523"/>
        <end position="535"/>
    </location>
</feature>
<dbReference type="OrthoDB" id="3797628at2759"/>
<dbReference type="GO" id="GO:0044614">
    <property type="term" value="C:nuclear pore cytoplasmic filaments"/>
    <property type="evidence" value="ECO:0007669"/>
    <property type="project" value="TreeGrafter"/>
</dbReference>
<keyword evidence="14" id="KW-1185">Reference proteome</keyword>
<dbReference type="GO" id="GO:0003723">
    <property type="term" value="F:RNA binding"/>
    <property type="evidence" value="ECO:0007669"/>
    <property type="project" value="TreeGrafter"/>
</dbReference>
<evidence type="ECO:0000256" key="4">
    <source>
        <dbReference type="ARBA" id="ARBA00022737"/>
    </source>
</evidence>
<dbReference type="Pfam" id="PF13634">
    <property type="entry name" value="Nucleoporin_FG"/>
    <property type="match status" value="4"/>
</dbReference>
<keyword evidence="5" id="KW-0068">Autocatalytic cleavage</keyword>
<dbReference type="PANTHER" id="PTHR23198:SF6">
    <property type="entry name" value="NUCLEAR PORE COMPLEX PROTEIN NUP98-NUP96"/>
    <property type="match status" value="1"/>
</dbReference>
<feature type="compositionally biased region" description="Low complexity" evidence="11">
    <location>
        <begin position="12"/>
        <end position="22"/>
    </location>
</feature>
<evidence type="ECO:0000256" key="11">
    <source>
        <dbReference type="SAM" id="MobiDB-lite"/>
    </source>
</evidence>
<evidence type="ECO:0000259" key="12">
    <source>
        <dbReference type="PROSITE" id="PS51434"/>
    </source>
</evidence>
<dbReference type="Pfam" id="PF04096">
    <property type="entry name" value="Nucleoporin2"/>
    <property type="match status" value="1"/>
</dbReference>
<evidence type="ECO:0000313" key="14">
    <source>
        <dbReference type="Proteomes" id="UP000286134"/>
    </source>
</evidence>
<evidence type="ECO:0000256" key="2">
    <source>
        <dbReference type="ARBA" id="ARBA00008926"/>
    </source>
</evidence>
<proteinExistence type="inferred from homology"/>
<dbReference type="Pfam" id="PF12110">
    <property type="entry name" value="Nup96"/>
    <property type="match status" value="1"/>
</dbReference>
<keyword evidence="10" id="KW-0539">Nucleus</keyword>
<keyword evidence="3" id="KW-0813">Transport</keyword>
<evidence type="ECO:0000256" key="9">
    <source>
        <dbReference type="ARBA" id="ARBA00023132"/>
    </source>
</evidence>
<dbReference type="GO" id="GO:0034398">
    <property type="term" value="P:telomere tethering at nuclear periphery"/>
    <property type="evidence" value="ECO:0007669"/>
    <property type="project" value="TreeGrafter"/>
</dbReference>
<keyword evidence="8" id="KW-0811">Translocation</keyword>
<dbReference type="GO" id="GO:0017056">
    <property type="term" value="F:structural constituent of nuclear pore"/>
    <property type="evidence" value="ECO:0007669"/>
    <property type="project" value="InterPro"/>
</dbReference>